<dbReference type="SUPFAM" id="SSF82199">
    <property type="entry name" value="SET domain"/>
    <property type="match status" value="1"/>
</dbReference>
<dbReference type="GO" id="GO:0140951">
    <property type="term" value="F:histone H3K27 trimethyltransferase activity"/>
    <property type="evidence" value="ECO:0007669"/>
    <property type="project" value="UniProtKB-EC"/>
</dbReference>
<dbReference type="Proteomes" id="UP001165085">
    <property type="component" value="Unassembled WGS sequence"/>
</dbReference>
<dbReference type="InterPro" id="IPR048360">
    <property type="entry name" value="Ezh2_CXC_fung"/>
</dbReference>
<keyword evidence="3" id="KW-0949">S-adenosyl-L-methionine</keyword>
<sequence length="648" mass="72668">MSPPLSLNRESKEPKQHQPSPTTGSKEPSTTADTATRFIPWFGDDDREDLVSDVYDVRRREKVLEGGPEYVKIEGQKTLKIILELLISSSILPSSPPSPPPYVVKTYGDYKETTVNWSDESSCYDVFCVVEGGGVKKDEAFFLWVKEFKKDTEESSKTFPSPTRPTPPSLLKTVPRLLCPPVPEASPAAAPATKKPQTYEQVMDSYHNLFCRRCFTYDCNLHGVYPRPTLEVMGEESMRREREGEFEWFMEVLGKVGKKRKMEEDVDHVTGEEEGNKFKPKPQSQSPKSTNNKPNIDGEYPFIQALCLRAYLSLNGSTSAVATFLSTSETLVKKCLKCHNVTPSTSLQITRTAKTSKPGQKSSSRQGAPKLSGHLLKLHEKKTVHAPFEPCIHDGPCTVANGCTCLKAVNFCTKHCVWGLAGLNTFLGCRCKNGQCRTKACPCFANKRECDPDVCLTCGAGTDPINECGGGQRCKNDGISFRRHKHLLVSESTIPNGGWGLYTKTSIKKDDFIQEYLGELISQEEADRRGRIYDKVNRSYLFNLNSEYVVDATRKGNKTKFANHMPEKEGPNCYTKVMIVNGDHRIGLFAKEDIEAGEELFFDYRYEIGVESELLTLDGIQVDWMKDGSMANQINKRSLKRESVKKKN</sequence>
<dbReference type="SMART" id="SM00317">
    <property type="entry name" value="SET"/>
    <property type="match status" value="1"/>
</dbReference>
<reference evidence="11" key="1">
    <citation type="journal article" date="2023" name="Commun. Biol.">
        <title>Genome analysis of Parmales, the sister group of diatoms, reveals the evolutionary specialization of diatoms from phago-mixotrophs to photoautotrophs.</title>
        <authorList>
            <person name="Ban H."/>
            <person name="Sato S."/>
            <person name="Yoshikawa S."/>
            <person name="Yamada K."/>
            <person name="Nakamura Y."/>
            <person name="Ichinomiya M."/>
            <person name="Sato N."/>
            <person name="Blanc-Mathieu R."/>
            <person name="Endo H."/>
            <person name="Kuwata A."/>
            <person name="Ogata H."/>
        </authorList>
    </citation>
    <scope>NUCLEOTIDE SEQUENCE [LARGE SCALE GENOMIC DNA]</scope>
    <source>
        <strain evidence="11">NIES 3701</strain>
    </source>
</reference>
<feature type="region of interest" description="Disordered" evidence="7">
    <location>
        <begin position="260"/>
        <end position="295"/>
    </location>
</feature>
<keyword evidence="5" id="KW-0804">Transcription</keyword>
<dbReference type="GO" id="GO:0003682">
    <property type="term" value="F:chromatin binding"/>
    <property type="evidence" value="ECO:0007669"/>
    <property type="project" value="TreeGrafter"/>
</dbReference>
<comment type="caution">
    <text evidence="10">The sequence shown here is derived from an EMBL/GenBank/DDBJ whole genome shotgun (WGS) entry which is preliminary data.</text>
</comment>
<dbReference type="Pfam" id="PF18264">
    <property type="entry name" value="preSET_CXC"/>
    <property type="match status" value="1"/>
</dbReference>
<keyword evidence="4" id="KW-0805">Transcription regulation</keyword>
<evidence type="ECO:0000259" key="9">
    <source>
        <dbReference type="PROSITE" id="PS51633"/>
    </source>
</evidence>
<feature type="region of interest" description="Disordered" evidence="7">
    <location>
        <begin position="349"/>
        <end position="369"/>
    </location>
</feature>
<dbReference type="Gene3D" id="2.170.270.10">
    <property type="entry name" value="SET domain"/>
    <property type="match status" value="1"/>
</dbReference>
<evidence type="ECO:0000256" key="2">
    <source>
        <dbReference type="ARBA" id="ARBA00022679"/>
    </source>
</evidence>
<dbReference type="InterPro" id="IPR033467">
    <property type="entry name" value="Tesmin/TSO1-like_CXC"/>
</dbReference>
<evidence type="ECO:0000313" key="10">
    <source>
        <dbReference type="EMBL" id="GMH78433.1"/>
    </source>
</evidence>
<gene>
    <name evidence="10" type="ORF">TrST_g4753</name>
</gene>
<dbReference type="SMART" id="SM01114">
    <property type="entry name" value="CXC"/>
    <property type="match status" value="1"/>
</dbReference>
<accession>A0A9W7EIT5</accession>
<dbReference type="InterPro" id="IPR001214">
    <property type="entry name" value="SET_dom"/>
</dbReference>
<dbReference type="Pfam" id="PF21358">
    <property type="entry name" value="Ezh2_MCSS"/>
    <property type="match status" value="1"/>
</dbReference>
<evidence type="ECO:0000256" key="7">
    <source>
        <dbReference type="SAM" id="MobiDB-lite"/>
    </source>
</evidence>
<evidence type="ECO:0000256" key="4">
    <source>
        <dbReference type="ARBA" id="ARBA00023015"/>
    </source>
</evidence>
<dbReference type="InterPro" id="IPR045318">
    <property type="entry name" value="EZH1/2-like"/>
</dbReference>
<dbReference type="PROSITE" id="PS50280">
    <property type="entry name" value="SET"/>
    <property type="match status" value="1"/>
</dbReference>
<dbReference type="PANTHER" id="PTHR45747">
    <property type="entry name" value="HISTONE-LYSINE N-METHYLTRANSFERASE E(Z)"/>
    <property type="match status" value="1"/>
</dbReference>
<dbReference type="PROSITE" id="PS51633">
    <property type="entry name" value="CXC"/>
    <property type="match status" value="1"/>
</dbReference>
<comment type="catalytic activity">
    <reaction evidence="6">
        <text>L-lysyl(27)-[histone H3] + 3 S-adenosyl-L-methionine = N(6),N(6),N(6)-trimethyl-L-lysyl(27)-[histone H3] + 3 S-adenosyl-L-homocysteine + 3 H(+)</text>
        <dbReference type="Rhea" id="RHEA:60292"/>
        <dbReference type="Rhea" id="RHEA-COMP:15535"/>
        <dbReference type="Rhea" id="RHEA-COMP:15548"/>
        <dbReference type="ChEBI" id="CHEBI:15378"/>
        <dbReference type="ChEBI" id="CHEBI:29969"/>
        <dbReference type="ChEBI" id="CHEBI:57856"/>
        <dbReference type="ChEBI" id="CHEBI:59789"/>
        <dbReference type="ChEBI" id="CHEBI:61961"/>
        <dbReference type="EC" id="2.1.1.356"/>
    </reaction>
</comment>
<dbReference type="PANTHER" id="PTHR45747:SF4">
    <property type="entry name" value="HISTONE-LYSINE N-METHYLTRANSFERASE E(Z)"/>
    <property type="match status" value="1"/>
</dbReference>
<dbReference type="GO" id="GO:0005634">
    <property type="term" value="C:nucleus"/>
    <property type="evidence" value="ECO:0007669"/>
    <property type="project" value="TreeGrafter"/>
</dbReference>
<dbReference type="CDD" id="cd10519">
    <property type="entry name" value="SET_EZH"/>
    <property type="match status" value="1"/>
</dbReference>
<keyword evidence="1" id="KW-0489">Methyltransferase</keyword>
<evidence type="ECO:0000313" key="11">
    <source>
        <dbReference type="Proteomes" id="UP001165085"/>
    </source>
</evidence>
<dbReference type="OrthoDB" id="308383at2759"/>
<proteinExistence type="predicted"/>
<dbReference type="FunFam" id="2.170.270.10:FF:000001">
    <property type="entry name" value="Putative histone-lysine N-methyltransferase EZH2"/>
    <property type="match status" value="1"/>
</dbReference>
<feature type="compositionally biased region" description="Polar residues" evidence="7">
    <location>
        <begin position="349"/>
        <end position="366"/>
    </location>
</feature>
<organism evidence="10 11">
    <name type="scientific">Triparma strigata</name>
    <dbReference type="NCBI Taxonomy" id="1606541"/>
    <lineage>
        <taxon>Eukaryota</taxon>
        <taxon>Sar</taxon>
        <taxon>Stramenopiles</taxon>
        <taxon>Ochrophyta</taxon>
        <taxon>Bolidophyceae</taxon>
        <taxon>Parmales</taxon>
        <taxon>Triparmaceae</taxon>
        <taxon>Triparma</taxon>
    </lineage>
</organism>
<dbReference type="InterPro" id="IPR048358">
    <property type="entry name" value="EZH1/2_MCSS"/>
</dbReference>
<dbReference type="GO" id="GO:0032259">
    <property type="term" value="P:methylation"/>
    <property type="evidence" value="ECO:0007669"/>
    <property type="project" value="UniProtKB-KW"/>
</dbReference>
<evidence type="ECO:0000256" key="5">
    <source>
        <dbReference type="ARBA" id="ARBA00023163"/>
    </source>
</evidence>
<keyword evidence="2" id="KW-0808">Transferase</keyword>
<dbReference type="AlphaFoldDB" id="A0A9W7EIT5"/>
<evidence type="ECO:0000256" key="1">
    <source>
        <dbReference type="ARBA" id="ARBA00022603"/>
    </source>
</evidence>
<evidence type="ECO:0000256" key="3">
    <source>
        <dbReference type="ARBA" id="ARBA00022691"/>
    </source>
</evidence>
<feature type="region of interest" description="Disordered" evidence="7">
    <location>
        <begin position="1"/>
        <end position="38"/>
    </location>
</feature>
<dbReference type="GO" id="GO:0031507">
    <property type="term" value="P:heterochromatin formation"/>
    <property type="evidence" value="ECO:0007669"/>
    <property type="project" value="TreeGrafter"/>
</dbReference>
<feature type="compositionally biased region" description="Polar residues" evidence="7">
    <location>
        <begin position="17"/>
        <end position="34"/>
    </location>
</feature>
<dbReference type="InterPro" id="IPR041355">
    <property type="entry name" value="Pre-SET_CXC"/>
</dbReference>
<dbReference type="Pfam" id="PF21509">
    <property type="entry name" value="Ezh2-like__CXC_fung"/>
    <property type="match status" value="1"/>
</dbReference>
<dbReference type="InterPro" id="IPR026489">
    <property type="entry name" value="CXC_dom"/>
</dbReference>
<feature type="compositionally biased region" description="Basic and acidic residues" evidence="7">
    <location>
        <begin position="261"/>
        <end position="277"/>
    </location>
</feature>
<dbReference type="InterPro" id="IPR046341">
    <property type="entry name" value="SET_dom_sf"/>
</dbReference>
<keyword evidence="11" id="KW-1185">Reference proteome</keyword>
<dbReference type="EMBL" id="BRXY01000222">
    <property type="protein sequence ID" value="GMH78433.1"/>
    <property type="molecule type" value="Genomic_DNA"/>
</dbReference>
<name>A0A9W7EIT5_9STRA</name>
<feature type="domain" description="CXC" evidence="9">
    <location>
        <begin position="364"/>
        <end position="475"/>
    </location>
</feature>
<evidence type="ECO:0000256" key="6">
    <source>
        <dbReference type="ARBA" id="ARBA00048568"/>
    </source>
</evidence>
<feature type="domain" description="SET" evidence="8">
    <location>
        <begin position="485"/>
        <end position="605"/>
    </location>
</feature>
<evidence type="ECO:0000259" key="8">
    <source>
        <dbReference type="PROSITE" id="PS50280"/>
    </source>
</evidence>
<protein>
    <submittedName>
        <fullName evidence="10">Uncharacterized protein</fullName>
    </submittedName>
</protein>
<dbReference type="Pfam" id="PF00856">
    <property type="entry name" value="SET"/>
    <property type="match status" value="1"/>
</dbReference>